<organism evidence="3 4">
    <name type="scientific">Dendrobium nobile</name>
    <name type="common">Orchid</name>
    <dbReference type="NCBI Taxonomy" id="94219"/>
    <lineage>
        <taxon>Eukaryota</taxon>
        <taxon>Viridiplantae</taxon>
        <taxon>Streptophyta</taxon>
        <taxon>Embryophyta</taxon>
        <taxon>Tracheophyta</taxon>
        <taxon>Spermatophyta</taxon>
        <taxon>Magnoliopsida</taxon>
        <taxon>Liliopsida</taxon>
        <taxon>Asparagales</taxon>
        <taxon>Orchidaceae</taxon>
        <taxon>Epidendroideae</taxon>
        <taxon>Malaxideae</taxon>
        <taxon>Dendrobiinae</taxon>
        <taxon>Dendrobium</taxon>
    </lineage>
</organism>
<keyword evidence="4" id="KW-1185">Reference proteome</keyword>
<name>A0A8T3C460_DENNO</name>
<dbReference type="Pfam" id="PF08718">
    <property type="entry name" value="GLTP"/>
    <property type="match status" value="1"/>
</dbReference>
<dbReference type="PANTHER" id="PTHR10219:SF34">
    <property type="entry name" value="GLYCOLIPID TRANSFER PROTEIN 3"/>
    <property type="match status" value="1"/>
</dbReference>
<dbReference type="OrthoDB" id="205255at2759"/>
<feature type="compositionally biased region" description="Basic and acidic residues" evidence="1">
    <location>
        <begin position="62"/>
        <end position="71"/>
    </location>
</feature>
<accession>A0A8T3C460</accession>
<evidence type="ECO:0000313" key="3">
    <source>
        <dbReference type="EMBL" id="KAI0528543.1"/>
    </source>
</evidence>
<dbReference type="AlphaFoldDB" id="A0A8T3C460"/>
<feature type="region of interest" description="Disordered" evidence="1">
    <location>
        <begin position="52"/>
        <end position="71"/>
    </location>
</feature>
<dbReference type="GO" id="GO:0005829">
    <property type="term" value="C:cytosol"/>
    <property type="evidence" value="ECO:0007669"/>
    <property type="project" value="TreeGrafter"/>
</dbReference>
<dbReference type="GO" id="GO:0016020">
    <property type="term" value="C:membrane"/>
    <property type="evidence" value="ECO:0007669"/>
    <property type="project" value="TreeGrafter"/>
</dbReference>
<feature type="domain" description="Glycolipid transfer protein" evidence="2">
    <location>
        <begin position="105"/>
        <end position="242"/>
    </location>
</feature>
<evidence type="ECO:0000313" key="4">
    <source>
        <dbReference type="Proteomes" id="UP000829196"/>
    </source>
</evidence>
<dbReference type="SUPFAM" id="SSF110004">
    <property type="entry name" value="Glycolipid transfer protein, GLTP"/>
    <property type="match status" value="1"/>
</dbReference>
<evidence type="ECO:0000259" key="2">
    <source>
        <dbReference type="Pfam" id="PF08718"/>
    </source>
</evidence>
<dbReference type="EMBL" id="JAGYWB010000002">
    <property type="protein sequence ID" value="KAI0528543.1"/>
    <property type="molecule type" value="Genomic_DNA"/>
</dbReference>
<proteinExistence type="predicted"/>
<sequence length="289" mass="33304">MTKPALFCYNNGRREAAGLKLGITATDPRVTKATPLTLQVFILQLIHPSKEEEKRERARQRSNREREREMKKAVEAKRDVFPTEIRLAAEELSVAVKHEEHEPSTLVFLAPSKSLLHILDKIGPTMAVLRQDVQRNIERLEKIYLIDPSLYSSLGEILKKEMDDGTARKRESCSRAILWLTRSLNFSLALLEFLEKESEWSLAQIVEESYKSTLKPWHGWISSAAYKVALKLIPEKEIFSNFLMGDDDDEQDCNSLKDDIQMLVSLLRPLLDEINALLRKFRLDRIKST</sequence>
<dbReference type="GO" id="GO:1902388">
    <property type="term" value="F:ceramide 1-phosphate transfer activity"/>
    <property type="evidence" value="ECO:0007669"/>
    <property type="project" value="TreeGrafter"/>
</dbReference>
<dbReference type="InterPro" id="IPR036497">
    <property type="entry name" value="GLTP_sf"/>
</dbReference>
<dbReference type="InterPro" id="IPR014830">
    <property type="entry name" value="Glycolipid_transfer_prot_dom"/>
</dbReference>
<dbReference type="SMR" id="A0A8T3C460"/>
<protein>
    <recommendedName>
        <fullName evidence="2">Glycolipid transfer protein domain-containing protein</fullName>
    </recommendedName>
</protein>
<evidence type="ECO:0000256" key="1">
    <source>
        <dbReference type="SAM" id="MobiDB-lite"/>
    </source>
</evidence>
<dbReference type="PANTHER" id="PTHR10219">
    <property type="entry name" value="GLYCOLIPID TRANSFER PROTEIN-RELATED"/>
    <property type="match status" value="1"/>
</dbReference>
<comment type="caution">
    <text evidence="3">The sequence shown here is derived from an EMBL/GenBank/DDBJ whole genome shotgun (WGS) entry which is preliminary data.</text>
</comment>
<dbReference type="Gene3D" id="1.10.3520.10">
    <property type="entry name" value="Glycolipid transfer protein"/>
    <property type="match status" value="1"/>
</dbReference>
<gene>
    <name evidence="3" type="ORF">KFK09_001085</name>
</gene>
<reference evidence="3" key="1">
    <citation type="journal article" date="2022" name="Front. Genet.">
        <title>Chromosome-Scale Assembly of the Dendrobium nobile Genome Provides Insights Into the Molecular Mechanism of the Biosynthesis of the Medicinal Active Ingredient of Dendrobium.</title>
        <authorList>
            <person name="Xu Q."/>
            <person name="Niu S.-C."/>
            <person name="Li K.-L."/>
            <person name="Zheng P.-J."/>
            <person name="Zhang X.-J."/>
            <person name="Jia Y."/>
            <person name="Liu Y."/>
            <person name="Niu Y.-X."/>
            <person name="Yu L.-H."/>
            <person name="Chen D.-F."/>
            <person name="Zhang G.-Q."/>
        </authorList>
    </citation>
    <scope>NUCLEOTIDE SEQUENCE</scope>
    <source>
        <tissue evidence="3">Leaf</tissue>
    </source>
</reference>
<dbReference type="GO" id="GO:1902387">
    <property type="term" value="F:ceramide 1-phosphate binding"/>
    <property type="evidence" value="ECO:0007669"/>
    <property type="project" value="TreeGrafter"/>
</dbReference>
<dbReference type="Proteomes" id="UP000829196">
    <property type="component" value="Unassembled WGS sequence"/>
</dbReference>